<accession>A0ABP8K8I3</accession>
<keyword evidence="1" id="KW-0812">Transmembrane</keyword>
<organism evidence="2 3">
    <name type="scientific">Ornithinibacter aureus</name>
    <dbReference type="NCBI Taxonomy" id="622664"/>
    <lineage>
        <taxon>Bacteria</taxon>
        <taxon>Bacillati</taxon>
        <taxon>Actinomycetota</taxon>
        <taxon>Actinomycetes</taxon>
        <taxon>Micrococcales</taxon>
        <taxon>Intrasporangiaceae</taxon>
        <taxon>Ornithinibacter</taxon>
    </lineage>
</organism>
<comment type="caution">
    <text evidence="2">The sequence shown here is derived from an EMBL/GenBank/DDBJ whole genome shotgun (WGS) entry which is preliminary data.</text>
</comment>
<evidence type="ECO:0000313" key="3">
    <source>
        <dbReference type="Proteomes" id="UP001500390"/>
    </source>
</evidence>
<dbReference type="RefSeq" id="WP_246196834.1">
    <property type="nucleotide sequence ID" value="NZ_BAABFX010000045.1"/>
</dbReference>
<keyword evidence="1" id="KW-1133">Transmembrane helix</keyword>
<evidence type="ECO:0000313" key="2">
    <source>
        <dbReference type="EMBL" id="GAA4402055.1"/>
    </source>
</evidence>
<dbReference type="EMBL" id="BAABFX010000045">
    <property type="protein sequence ID" value="GAA4402055.1"/>
    <property type="molecule type" value="Genomic_DNA"/>
</dbReference>
<keyword evidence="1" id="KW-0472">Membrane</keyword>
<name>A0ABP8K8I3_9MICO</name>
<keyword evidence="3" id="KW-1185">Reference proteome</keyword>
<proteinExistence type="predicted"/>
<sequence length="296" mass="31432">MPRTAKGAITLAEHEPRSPARRRLGALVVLAMLGVVAVGGYAAVGYLRTLWAPEQCEVTAAGSTFQWAPDQASNAAAITAIAIKRDLPPRAATIAIATAMQESKVRNITYGDRDSLGLFQQRPSQGWGTPEQILNPEYSTNKFYDALVKVENYTDMEITDAAQEVQRSAAGKAYAQHEAQARATASVLSGQTHAGMVCTLEDPAAPGDPRAVADLIEQDFGVTADVDGDTVTLSTDDEDLAWAVGSWGVARAVDTGAVRVVVGDREWQRGMGDAAREWRTGEAPSADAPAVTIHLT</sequence>
<protein>
    <submittedName>
        <fullName evidence="2">Heavy metal transporter</fullName>
    </submittedName>
</protein>
<dbReference type="Proteomes" id="UP001500390">
    <property type="component" value="Unassembled WGS sequence"/>
</dbReference>
<gene>
    <name evidence="2" type="ORF">GCM10023153_30840</name>
</gene>
<reference evidence="3" key="1">
    <citation type="journal article" date="2019" name="Int. J. Syst. Evol. Microbiol.">
        <title>The Global Catalogue of Microorganisms (GCM) 10K type strain sequencing project: providing services to taxonomists for standard genome sequencing and annotation.</title>
        <authorList>
            <consortium name="The Broad Institute Genomics Platform"/>
            <consortium name="The Broad Institute Genome Sequencing Center for Infectious Disease"/>
            <person name="Wu L."/>
            <person name="Ma J."/>
        </authorList>
    </citation>
    <scope>NUCLEOTIDE SEQUENCE [LARGE SCALE GENOMIC DNA]</scope>
    <source>
        <strain evidence="3">JCM 17738</strain>
    </source>
</reference>
<evidence type="ECO:0000256" key="1">
    <source>
        <dbReference type="SAM" id="Phobius"/>
    </source>
</evidence>
<feature type="transmembrane region" description="Helical" evidence="1">
    <location>
        <begin position="24"/>
        <end position="47"/>
    </location>
</feature>